<dbReference type="PANTHER" id="PTHR37011">
    <property type="entry name" value="POT FAMILY PEPTIDE TRANSPORT PROTEIN-RELATED"/>
    <property type="match status" value="1"/>
</dbReference>
<keyword evidence="2" id="KW-0732">Signal</keyword>
<evidence type="ECO:0000313" key="9">
    <source>
        <dbReference type="Proteomes" id="UP000028602"/>
    </source>
</evidence>
<gene>
    <name evidence="8" type="ORF">GTPT_3170</name>
</gene>
<keyword evidence="9" id="KW-1185">Reference proteome</keyword>
<reference evidence="8 9" key="1">
    <citation type="submission" date="2014-05" db="EMBL/GenBank/DDBJ databases">
        <title>ATOL: Assembling a taxonomically balanced genome-scale reconstruction of the evolutionary history of the Enterobacteriaceae.</title>
        <authorList>
            <person name="Plunkett G.III."/>
            <person name="Neeno-Eckwall E.C."/>
            <person name="Glasner J.D."/>
            <person name="Perna N.T."/>
        </authorList>
    </citation>
    <scope>NUCLEOTIDE SEQUENCE [LARGE SCALE GENOMIC DNA]</scope>
    <source>
        <strain evidence="8 9">ATCC 33301</strain>
    </source>
</reference>
<proteinExistence type="predicted"/>
<dbReference type="RefSeq" id="WP_025902656.1">
    <property type="nucleotide sequence ID" value="NZ_ATMJ01000013.1"/>
</dbReference>
<dbReference type="Proteomes" id="UP000028602">
    <property type="component" value="Unassembled WGS sequence"/>
</dbReference>
<dbReference type="InterPro" id="IPR010305">
    <property type="entry name" value="YgdI/YgdR-like"/>
</dbReference>
<dbReference type="OrthoDB" id="6520455at2"/>
<feature type="domain" description="Lipoprotein YgdI/YgdR-like SH3-like" evidence="7">
    <location>
        <begin position="26"/>
        <end position="73"/>
    </location>
</feature>
<evidence type="ECO:0000256" key="3">
    <source>
        <dbReference type="ARBA" id="ARBA00023136"/>
    </source>
</evidence>
<accession>A0A085JA37</accession>
<keyword evidence="1" id="KW-1003">Cell membrane</keyword>
<dbReference type="Gene3D" id="2.30.30.100">
    <property type="match status" value="1"/>
</dbReference>
<feature type="transmembrane region" description="Helical" evidence="6">
    <location>
        <begin position="6"/>
        <end position="27"/>
    </location>
</feature>
<dbReference type="PROSITE" id="PS51257">
    <property type="entry name" value="PROKAR_LIPOPROTEIN"/>
    <property type="match status" value="1"/>
</dbReference>
<evidence type="ECO:0000256" key="2">
    <source>
        <dbReference type="ARBA" id="ARBA00022729"/>
    </source>
</evidence>
<evidence type="ECO:0000313" key="8">
    <source>
        <dbReference type="EMBL" id="KFD17333.1"/>
    </source>
</evidence>
<keyword evidence="6" id="KW-0812">Transmembrane</keyword>
<dbReference type="Pfam" id="PF06004">
    <property type="entry name" value="DUF903"/>
    <property type="match status" value="1"/>
</dbReference>
<keyword evidence="4" id="KW-0564">Palmitate</keyword>
<protein>
    <submittedName>
        <fullName evidence="8">Putative lipoprotein</fullName>
    </submittedName>
</protein>
<dbReference type="eggNOG" id="ENOG50333U0">
    <property type="taxonomic scope" value="Bacteria"/>
</dbReference>
<evidence type="ECO:0000256" key="1">
    <source>
        <dbReference type="ARBA" id="ARBA00022475"/>
    </source>
</evidence>
<dbReference type="SUPFAM" id="SSF50182">
    <property type="entry name" value="Sm-like ribonucleoproteins"/>
    <property type="match status" value="1"/>
</dbReference>
<dbReference type="AlphaFoldDB" id="A0A085JA37"/>
<evidence type="ECO:0000259" key="7">
    <source>
        <dbReference type="Pfam" id="PF06004"/>
    </source>
</evidence>
<evidence type="ECO:0000256" key="4">
    <source>
        <dbReference type="ARBA" id="ARBA00023139"/>
    </source>
</evidence>
<dbReference type="PANTHER" id="PTHR37011:SF1">
    <property type="entry name" value="POT FAMILY PEPTIDE TRANSPORT PROTEIN"/>
    <property type="match status" value="1"/>
</dbReference>
<organism evidence="8 9">
    <name type="scientific">Tatumella ptyseos ATCC 33301</name>
    <dbReference type="NCBI Taxonomy" id="1005995"/>
    <lineage>
        <taxon>Bacteria</taxon>
        <taxon>Pseudomonadati</taxon>
        <taxon>Pseudomonadota</taxon>
        <taxon>Gammaproteobacteria</taxon>
        <taxon>Enterobacterales</taxon>
        <taxon>Erwiniaceae</taxon>
        <taxon>Tatumella</taxon>
    </lineage>
</organism>
<comment type="caution">
    <text evidence="8">The sequence shown here is derived from an EMBL/GenBank/DDBJ whole genome shotgun (WGS) entry which is preliminary data.</text>
</comment>
<evidence type="ECO:0000256" key="6">
    <source>
        <dbReference type="SAM" id="Phobius"/>
    </source>
</evidence>
<dbReference type="NCBIfam" id="NF033216">
    <property type="entry name" value="lipo_YgdI_YgdR"/>
    <property type="match status" value="1"/>
</dbReference>
<sequence length="74" mass="7922">MNGLRIIAAGGIMLSAILLGGCSSHYVMATKDGRMIMTHGKPEIDKDTGLVRYTDESGDQVQINGDEISGIIER</sequence>
<keyword evidence="6" id="KW-1133">Transmembrane helix</keyword>
<evidence type="ECO:0000256" key="5">
    <source>
        <dbReference type="ARBA" id="ARBA00023288"/>
    </source>
</evidence>
<dbReference type="InterPro" id="IPR047807">
    <property type="entry name" value="YgdI/YgdR-like_SH3-like"/>
</dbReference>
<dbReference type="InterPro" id="IPR010920">
    <property type="entry name" value="LSM_dom_sf"/>
</dbReference>
<keyword evidence="3 6" id="KW-0472">Membrane</keyword>
<dbReference type="EMBL" id="JMPR01000048">
    <property type="protein sequence ID" value="KFD17333.1"/>
    <property type="molecule type" value="Genomic_DNA"/>
</dbReference>
<name>A0A085JA37_9GAMM</name>
<keyword evidence="5 8" id="KW-0449">Lipoprotein</keyword>